<dbReference type="EMBL" id="CP048222">
    <property type="protein sequence ID" value="QHT68734.1"/>
    <property type="molecule type" value="Genomic_DNA"/>
</dbReference>
<keyword evidence="3 6" id="KW-0808">Transferase</keyword>
<sequence length="349" mass="40428">MCIFSKFAFYKETPPPASSAVQGVSVIVCAWNELQNLQKLIPILLSQKHPEFELVIVDDRSNDDCYDYLLFESFKYSNMKLVRINQTPDHITPKKYALSLGIKAATYEIILLTDADCIPQSEDWISQMQQKFTSDKQIILGYSPYTYHDGFLNFMIRYETFYTAAQYFSFTLAGMPYMGVGRNLAYTKTLFNSNKGFHSHLNVLGGDDDLFINEVATSKNVAICIDKQAHVVSKPKFTFKAWYRQKRRHLSVGKHYRFRNKLMLGLMSVSQVLFWFSFITLLFFQNMVLFALAGLILRTCAQIWVLQPIAKKLDTSIKWFFIPIFDILYTVYYIVIGSSVSISKQVRWN</sequence>
<dbReference type="InterPro" id="IPR001173">
    <property type="entry name" value="Glyco_trans_2-like"/>
</dbReference>
<evidence type="ECO:0000256" key="1">
    <source>
        <dbReference type="ARBA" id="ARBA00006739"/>
    </source>
</evidence>
<evidence type="ECO:0000313" key="7">
    <source>
        <dbReference type="Proteomes" id="UP000480178"/>
    </source>
</evidence>
<dbReference type="SUPFAM" id="SSF53448">
    <property type="entry name" value="Nucleotide-diphospho-sugar transferases"/>
    <property type="match status" value="1"/>
</dbReference>
<feature type="transmembrane region" description="Helical" evidence="4">
    <location>
        <begin position="319"/>
        <end position="342"/>
    </location>
</feature>
<name>A0A6C0GLP2_9BACT</name>
<reference evidence="6 7" key="1">
    <citation type="submission" date="2020-01" db="EMBL/GenBank/DDBJ databases">
        <authorList>
            <person name="Kim M.K."/>
        </authorList>
    </citation>
    <scope>NUCLEOTIDE SEQUENCE [LARGE SCALE GENOMIC DNA]</scope>
    <source>
        <strain evidence="6 7">172606-1</strain>
    </source>
</reference>
<proteinExistence type="inferred from homology"/>
<keyword evidence="4" id="KW-1133">Transmembrane helix</keyword>
<comment type="similarity">
    <text evidence="1">Belongs to the glycosyltransferase 2 family.</text>
</comment>
<dbReference type="PANTHER" id="PTHR43630:SF1">
    <property type="entry name" value="POLY-BETA-1,6-N-ACETYL-D-GLUCOSAMINE SYNTHASE"/>
    <property type="match status" value="1"/>
</dbReference>
<keyword evidence="4" id="KW-0812">Transmembrane</keyword>
<dbReference type="Gene3D" id="3.90.550.10">
    <property type="entry name" value="Spore Coat Polysaccharide Biosynthesis Protein SpsA, Chain A"/>
    <property type="match status" value="1"/>
</dbReference>
<keyword evidence="2" id="KW-0328">Glycosyltransferase</keyword>
<accession>A0A6C0GLP2</accession>
<gene>
    <name evidence="6" type="ORF">GXP67_19830</name>
</gene>
<dbReference type="KEGG" id="rhoz:GXP67_19830"/>
<feature type="domain" description="Glycosyltransferase 2-like" evidence="5">
    <location>
        <begin position="25"/>
        <end position="158"/>
    </location>
</feature>
<evidence type="ECO:0000256" key="2">
    <source>
        <dbReference type="ARBA" id="ARBA00022676"/>
    </source>
</evidence>
<protein>
    <submittedName>
        <fullName evidence="6">Glycosyltransferase</fullName>
    </submittedName>
</protein>
<keyword evidence="7" id="KW-1185">Reference proteome</keyword>
<keyword evidence="4" id="KW-0472">Membrane</keyword>
<evidence type="ECO:0000259" key="5">
    <source>
        <dbReference type="Pfam" id="PF00535"/>
    </source>
</evidence>
<evidence type="ECO:0000256" key="3">
    <source>
        <dbReference type="ARBA" id="ARBA00022679"/>
    </source>
</evidence>
<dbReference type="InterPro" id="IPR029044">
    <property type="entry name" value="Nucleotide-diphossugar_trans"/>
</dbReference>
<evidence type="ECO:0000256" key="4">
    <source>
        <dbReference type="SAM" id="Phobius"/>
    </source>
</evidence>
<evidence type="ECO:0000313" key="6">
    <source>
        <dbReference type="EMBL" id="QHT68734.1"/>
    </source>
</evidence>
<dbReference type="Proteomes" id="UP000480178">
    <property type="component" value="Chromosome"/>
</dbReference>
<dbReference type="Pfam" id="PF00535">
    <property type="entry name" value="Glycos_transf_2"/>
    <property type="match status" value="1"/>
</dbReference>
<feature type="transmembrane region" description="Helical" evidence="4">
    <location>
        <begin position="262"/>
        <end position="283"/>
    </location>
</feature>
<dbReference type="RefSeq" id="WP_162444739.1">
    <property type="nucleotide sequence ID" value="NZ_CP048222.1"/>
</dbReference>
<organism evidence="6 7">
    <name type="scientific">Rhodocytophaga rosea</name>
    <dbReference type="NCBI Taxonomy" id="2704465"/>
    <lineage>
        <taxon>Bacteria</taxon>
        <taxon>Pseudomonadati</taxon>
        <taxon>Bacteroidota</taxon>
        <taxon>Cytophagia</taxon>
        <taxon>Cytophagales</taxon>
        <taxon>Rhodocytophagaceae</taxon>
        <taxon>Rhodocytophaga</taxon>
    </lineage>
</organism>
<dbReference type="GO" id="GO:0016757">
    <property type="term" value="F:glycosyltransferase activity"/>
    <property type="evidence" value="ECO:0007669"/>
    <property type="project" value="UniProtKB-KW"/>
</dbReference>
<dbReference type="AlphaFoldDB" id="A0A6C0GLP2"/>
<dbReference type="PANTHER" id="PTHR43630">
    <property type="entry name" value="POLY-BETA-1,6-N-ACETYL-D-GLUCOSAMINE SYNTHASE"/>
    <property type="match status" value="1"/>
</dbReference>